<gene>
    <name evidence="2" type="ORF">MUCCIDRAFT_158518</name>
</gene>
<protein>
    <submittedName>
        <fullName evidence="2">Uncharacterized protein</fullName>
    </submittedName>
</protein>
<evidence type="ECO:0000313" key="2">
    <source>
        <dbReference type="EMBL" id="OAD08299.1"/>
    </source>
</evidence>
<comment type="caution">
    <text evidence="2">The sequence shown here is derived from an EMBL/GenBank/DDBJ whole genome shotgun (WGS) entry which is preliminary data.</text>
</comment>
<reference evidence="2 3" key="1">
    <citation type="submission" date="2015-06" db="EMBL/GenBank/DDBJ databases">
        <title>Expansion of signal transduction pathways in fungi by whole-genome duplication.</title>
        <authorList>
            <consortium name="DOE Joint Genome Institute"/>
            <person name="Corrochano L.M."/>
            <person name="Kuo A."/>
            <person name="Marcet-Houben M."/>
            <person name="Polaino S."/>
            <person name="Salamov A."/>
            <person name="Villalobos J.M."/>
            <person name="Alvarez M.I."/>
            <person name="Avalos J."/>
            <person name="Benito E.P."/>
            <person name="Benoit I."/>
            <person name="Burger G."/>
            <person name="Camino L.P."/>
            <person name="Canovas D."/>
            <person name="Cerda-Olmedo E."/>
            <person name="Cheng J.-F."/>
            <person name="Dominguez A."/>
            <person name="Elias M."/>
            <person name="Eslava A.P."/>
            <person name="Glaser F."/>
            <person name="Grimwood J."/>
            <person name="Gutierrez G."/>
            <person name="Heitman J."/>
            <person name="Henrissat B."/>
            <person name="Iturriaga E.A."/>
            <person name="Lang B.F."/>
            <person name="Lavin J.L."/>
            <person name="Lee S."/>
            <person name="Li W."/>
            <person name="Lindquist E."/>
            <person name="Lopez-Garcia S."/>
            <person name="Luque E.M."/>
            <person name="Marcos A.T."/>
            <person name="Martin J."/>
            <person name="Mccluskey K."/>
            <person name="Medina H.R."/>
            <person name="Miralles-Duran A."/>
            <person name="Miyazaki A."/>
            <person name="Munoz-Torres E."/>
            <person name="Oguiza J.A."/>
            <person name="Ohm R."/>
            <person name="Olmedo M."/>
            <person name="Orejas M."/>
            <person name="Ortiz-Castellanos L."/>
            <person name="Pisabarro A.G."/>
            <person name="Rodriguez-Romero J."/>
            <person name="Ruiz-Herrera J."/>
            <person name="Ruiz-Vazquez R."/>
            <person name="Sanz C."/>
            <person name="Schackwitz W."/>
            <person name="Schmutz J."/>
            <person name="Shahriari M."/>
            <person name="Shelest E."/>
            <person name="Silva-Franco F."/>
            <person name="Soanes D."/>
            <person name="Syed K."/>
            <person name="Tagua V.G."/>
            <person name="Talbot N.J."/>
            <person name="Thon M."/>
            <person name="De Vries R.P."/>
            <person name="Wiebenga A."/>
            <person name="Yadav J.S."/>
            <person name="Braun E.L."/>
            <person name="Baker S."/>
            <person name="Garre V."/>
            <person name="Horwitz B."/>
            <person name="Torres-Martinez S."/>
            <person name="Idnurm A."/>
            <person name="Herrera-Estrella A."/>
            <person name="Gabaldon T."/>
            <person name="Grigoriev I.V."/>
        </authorList>
    </citation>
    <scope>NUCLEOTIDE SEQUENCE [LARGE SCALE GENOMIC DNA]</scope>
    <source>
        <strain evidence="2 3">CBS 277.49</strain>
    </source>
</reference>
<feature type="compositionally biased region" description="Low complexity" evidence="1">
    <location>
        <begin position="75"/>
        <end position="86"/>
    </location>
</feature>
<organism evidence="2 3">
    <name type="scientific">Mucor lusitanicus CBS 277.49</name>
    <dbReference type="NCBI Taxonomy" id="747725"/>
    <lineage>
        <taxon>Eukaryota</taxon>
        <taxon>Fungi</taxon>
        <taxon>Fungi incertae sedis</taxon>
        <taxon>Mucoromycota</taxon>
        <taxon>Mucoromycotina</taxon>
        <taxon>Mucoromycetes</taxon>
        <taxon>Mucorales</taxon>
        <taxon>Mucorineae</taxon>
        <taxon>Mucoraceae</taxon>
        <taxon>Mucor</taxon>
    </lineage>
</organism>
<dbReference type="AlphaFoldDB" id="A0A162RRY0"/>
<evidence type="ECO:0000256" key="1">
    <source>
        <dbReference type="SAM" id="MobiDB-lite"/>
    </source>
</evidence>
<dbReference type="VEuPathDB" id="FungiDB:MUCCIDRAFT_158518"/>
<dbReference type="Proteomes" id="UP000077051">
    <property type="component" value="Unassembled WGS sequence"/>
</dbReference>
<evidence type="ECO:0000313" key="3">
    <source>
        <dbReference type="Proteomes" id="UP000077051"/>
    </source>
</evidence>
<keyword evidence="3" id="KW-1185">Reference proteome</keyword>
<proteinExistence type="predicted"/>
<accession>A0A162RRY0</accession>
<name>A0A162RRY0_MUCCL</name>
<feature type="region of interest" description="Disordered" evidence="1">
    <location>
        <begin position="70"/>
        <end position="94"/>
    </location>
</feature>
<dbReference type="EMBL" id="AMYB01000001">
    <property type="protein sequence ID" value="OAD08299.1"/>
    <property type="molecule type" value="Genomic_DNA"/>
</dbReference>
<sequence>MRTFKKRKFKRSDLLKPSNVQQNLICTRLEGASINPSLFTNGRPVSYTAFQVQPRIIGSTRLLCRCRPSNEQDATDATAATDATRTSVSDNDDDDELQVDVHKLKLKFTSALKRKQRKMEKLASKITKLQKKDKTP</sequence>